<organism evidence="2">
    <name type="scientific">Tanacetum cinerariifolium</name>
    <name type="common">Dalmatian daisy</name>
    <name type="synonym">Chrysanthemum cinerariifolium</name>
    <dbReference type="NCBI Taxonomy" id="118510"/>
    <lineage>
        <taxon>Eukaryota</taxon>
        <taxon>Viridiplantae</taxon>
        <taxon>Streptophyta</taxon>
        <taxon>Embryophyta</taxon>
        <taxon>Tracheophyta</taxon>
        <taxon>Spermatophyta</taxon>
        <taxon>Magnoliopsida</taxon>
        <taxon>eudicotyledons</taxon>
        <taxon>Gunneridae</taxon>
        <taxon>Pentapetalae</taxon>
        <taxon>asterids</taxon>
        <taxon>campanulids</taxon>
        <taxon>Asterales</taxon>
        <taxon>Asteraceae</taxon>
        <taxon>Asteroideae</taxon>
        <taxon>Anthemideae</taxon>
        <taxon>Anthemidinae</taxon>
        <taxon>Tanacetum</taxon>
    </lineage>
</organism>
<evidence type="ECO:0000256" key="1">
    <source>
        <dbReference type="SAM" id="MobiDB-lite"/>
    </source>
</evidence>
<feature type="region of interest" description="Disordered" evidence="1">
    <location>
        <begin position="109"/>
        <end position="137"/>
    </location>
</feature>
<proteinExistence type="predicted"/>
<dbReference type="Gene3D" id="4.10.60.10">
    <property type="entry name" value="Zinc finger, CCHC-type"/>
    <property type="match status" value="1"/>
</dbReference>
<feature type="non-terminal residue" evidence="2">
    <location>
        <position position="1"/>
    </location>
</feature>
<evidence type="ECO:0000313" key="2">
    <source>
        <dbReference type="EMBL" id="GFA31447.1"/>
    </source>
</evidence>
<name>A0A699JGL6_TANCI</name>
<dbReference type="EMBL" id="BKCJ010403078">
    <property type="protein sequence ID" value="GFA31447.1"/>
    <property type="molecule type" value="Genomic_DNA"/>
</dbReference>
<dbReference type="AlphaFoldDB" id="A0A699JGL6"/>
<protein>
    <recommendedName>
        <fullName evidence="3">CCHC-type domain-containing protein</fullName>
    </recommendedName>
</protein>
<sequence length="276" mass="31761">VPSPPLLLPSTDHRSDILKVDMASRKRVNYKFIDTVDASIQASESRVMTAVEEDDRALLRAQISLFTREMRYFRSIASSHEREVVYVRQAWSRLEDRSTSLEASIRTLEAQEHEANRSKNKDDSHDSRSGERRTVPTTRYTQHFQELALMCGRMFPKESDEVEKYVDGLPDMIQAKNKRKLDDNSRNNHTQQQPQKRQNVASVYTTRPGKKREYGGSLPLCTKYNYHHNGQCAPKCNNYKKVGHLARDCRSPAASTNNQRAPRVIQRVVTCFECGV</sequence>
<evidence type="ECO:0008006" key="3">
    <source>
        <dbReference type="Google" id="ProtNLM"/>
    </source>
</evidence>
<feature type="compositionally biased region" description="Basic and acidic residues" evidence="1">
    <location>
        <begin position="109"/>
        <end position="134"/>
    </location>
</feature>
<feature type="region of interest" description="Disordered" evidence="1">
    <location>
        <begin position="178"/>
        <end position="211"/>
    </location>
</feature>
<comment type="caution">
    <text evidence="2">The sequence shown here is derived from an EMBL/GenBank/DDBJ whole genome shotgun (WGS) entry which is preliminary data.</text>
</comment>
<feature type="compositionally biased region" description="Polar residues" evidence="1">
    <location>
        <begin position="187"/>
        <end position="205"/>
    </location>
</feature>
<accession>A0A699JGL6</accession>
<gene>
    <name evidence="2" type="ORF">Tci_603419</name>
</gene>
<reference evidence="2" key="1">
    <citation type="journal article" date="2019" name="Sci. Rep.">
        <title>Draft genome of Tanacetum cinerariifolium, the natural source of mosquito coil.</title>
        <authorList>
            <person name="Yamashiro T."/>
            <person name="Shiraishi A."/>
            <person name="Satake H."/>
            <person name="Nakayama K."/>
        </authorList>
    </citation>
    <scope>NUCLEOTIDE SEQUENCE</scope>
</reference>